<dbReference type="EMBL" id="KN831986">
    <property type="protein sequence ID" value="KIO01777.1"/>
    <property type="molecule type" value="Genomic_DNA"/>
</dbReference>
<evidence type="ECO:0000256" key="1">
    <source>
        <dbReference type="SAM" id="MobiDB-lite"/>
    </source>
</evidence>
<reference evidence="2 3" key="1">
    <citation type="submission" date="2014-04" db="EMBL/GenBank/DDBJ databases">
        <authorList>
            <consortium name="DOE Joint Genome Institute"/>
            <person name="Kuo A."/>
            <person name="Kohler A."/>
            <person name="Costa M.D."/>
            <person name="Nagy L.G."/>
            <person name="Floudas D."/>
            <person name="Copeland A."/>
            <person name="Barry K.W."/>
            <person name="Cichocki N."/>
            <person name="Veneault-Fourrey C."/>
            <person name="LaButti K."/>
            <person name="Lindquist E.A."/>
            <person name="Lipzen A."/>
            <person name="Lundell T."/>
            <person name="Morin E."/>
            <person name="Murat C."/>
            <person name="Sun H."/>
            <person name="Tunlid A."/>
            <person name="Henrissat B."/>
            <person name="Grigoriev I.V."/>
            <person name="Hibbett D.S."/>
            <person name="Martin F."/>
            <person name="Nordberg H.P."/>
            <person name="Cantor M.N."/>
            <person name="Hua S.X."/>
        </authorList>
    </citation>
    <scope>NUCLEOTIDE SEQUENCE [LARGE SCALE GENOMIC DNA]</scope>
    <source>
        <strain evidence="2 3">Marx 270</strain>
    </source>
</reference>
<evidence type="ECO:0000313" key="2">
    <source>
        <dbReference type="EMBL" id="KIO01777.1"/>
    </source>
</evidence>
<organism evidence="2 3">
    <name type="scientific">Pisolithus tinctorius Marx 270</name>
    <dbReference type="NCBI Taxonomy" id="870435"/>
    <lineage>
        <taxon>Eukaryota</taxon>
        <taxon>Fungi</taxon>
        <taxon>Dikarya</taxon>
        <taxon>Basidiomycota</taxon>
        <taxon>Agaricomycotina</taxon>
        <taxon>Agaricomycetes</taxon>
        <taxon>Agaricomycetidae</taxon>
        <taxon>Boletales</taxon>
        <taxon>Sclerodermatineae</taxon>
        <taxon>Pisolithaceae</taxon>
        <taxon>Pisolithus</taxon>
    </lineage>
</organism>
<protein>
    <submittedName>
        <fullName evidence="2">Uncharacterized protein</fullName>
    </submittedName>
</protein>
<gene>
    <name evidence="2" type="ORF">M404DRAFT_1002900</name>
</gene>
<feature type="region of interest" description="Disordered" evidence="1">
    <location>
        <begin position="246"/>
        <end position="274"/>
    </location>
</feature>
<dbReference type="InParanoid" id="A0A0C3JWH1"/>
<proteinExistence type="predicted"/>
<accession>A0A0C3JWH1</accession>
<dbReference type="Proteomes" id="UP000054217">
    <property type="component" value="Unassembled WGS sequence"/>
</dbReference>
<sequence>MPSDNVAENGALSIVSPPFDQAPTSIPGYQDMAWSSHHAQANYPVSTSYADEDGRLSIVKDQPVQLLHHTAPVPITQAQVSFQSYHRDAPLVNAVTPHYNGGAQGRASNDTINPSVALSSPDISIVLPRAVGHPLEYPQDNENASKFGEPSLAHHATTEPTTGTASTALFAPLSNVSRSSSSNSVVPPLQGPYLPDYLDGGNILTPVEWAASPTWFTWQPYLPPNQQIEVASTPIVSHIPPYTLPTPSQSNSSAHVANSHPSTSIPPFQSSPLPSPSEFCMHDGLSDIGSGNLPIPAGSAMVDYLLYGIMIDGFEANQARGRIRVRYRTKMERSPCASEPISTHRTGHSAKIQSRSRMRPSAVRPLPDRNVRTCCGWQNEDGKPCGAPITYNNCAEHFATVHEIKNMAADTEVLCRWCPLGEEKKVKRKNMLRHLREAHLHYPR</sequence>
<dbReference type="AlphaFoldDB" id="A0A0C3JWH1"/>
<evidence type="ECO:0000313" key="3">
    <source>
        <dbReference type="Proteomes" id="UP000054217"/>
    </source>
</evidence>
<feature type="region of interest" description="Disordered" evidence="1">
    <location>
        <begin position="1"/>
        <end position="20"/>
    </location>
</feature>
<feature type="region of interest" description="Disordered" evidence="1">
    <location>
        <begin position="334"/>
        <end position="363"/>
    </location>
</feature>
<reference evidence="3" key="2">
    <citation type="submission" date="2015-01" db="EMBL/GenBank/DDBJ databases">
        <title>Evolutionary Origins and Diversification of the Mycorrhizal Mutualists.</title>
        <authorList>
            <consortium name="DOE Joint Genome Institute"/>
            <consortium name="Mycorrhizal Genomics Consortium"/>
            <person name="Kohler A."/>
            <person name="Kuo A."/>
            <person name="Nagy L.G."/>
            <person name="Floudas D."/>
            <person name="Copeland A."/>
            <person name="Barry K.W."/>
            <person name="Cichocki N."/>
            <person name="Veneault-Fourrey C."/>
            <person name="LaButti K."/>
            <person name="Lindquist E.A."/>
            <person name="Lipzen A."/>
            <person name="Lundell T."/>
            <person name="Morin E."/>
            <person name="Murat C."/>
            <person name="Riley R."/>
            <person name="Ohm R."/>
            <person name="Sun H."/>
            <person name="Tunlid A."/>
            <person name="Henrissat B."/>
            <person name="Grigoriev I.V."/>
            <person name="Hibbett D.S."/>
            <person name="Martin F."/>
        </authorList>
    </citation>
    <scope>NUCLEOTIDE SEQUENCE [LARGE SCALE GENOMIC DNA]</scope>
    <source>
        <strain evidence="3">Marx 270</strain>
    </source>
</reference>
<keyword evidence="3" id="KW-1185">Reference proteome</keyword>
<dbReference type="OrthoDB" id="2673806at2759"/>
<feature type="compositionally biased region" description="Polar residues" evidence="1">
    <location>
        <begin position="246"/>
        <end position="263"/>
    </location>
</feature>
<dbReference type="HOGENOM" id="CLU_571222_0_0_1"/>
<name>A0A0C3JWH1_PISTI</name>